<dbReference type="SUPFAM" id="SSF52402">
    <property type="entry name" value="Adenine nucleotide alpha hydrolases-like"/>
    <property type="match status" value="1"/>
</dbReference>
<dbReference type="EMBL" id="FNOU01000008">
    <property type="protein sequence ID" value="SDX82547.1"/>
    <property type="molecule type" value="Genomic_DNA"/>
</dbReference>
<dbReference type="InterPro" id="IPR001763">
    <property type="entry name" value="Rhodanese-like_dom"/>
</dbReference>
<accession>A0A1H3EVE9</accession>
<evidence type="ECO:0000313" key="2">
    <source>
        <dbReference type="EMBL" id="SDX82547.1"/>
    </source>
</evidence>
<organism evidence="2 3">
    <name type="scientific">Eubacterium barkeri</name>
    <name type="common">Clostridium barkeri</name>
    <dbReference type="NCBI Taxonomy" id="1528"/>
    <lineage>
        <taxon>Bacteria</taxon>
        <taxon>Bacillati</taxon>
        <taxon>Bacillota</taxon>
        <taxon>Clostridia</taxon>
        <taxon>Eubacteriales</taxon>
        <taxon>Eubacteriaceae</taxon>
        <taxon>Eubacterium</taxon>
    </lineage>
</organism>
<dbReference type="AlphaFoldDB" id="A0A1H3EVE9"/>
<dbReference type="InterPro" id="IPR036873">
    <property type="entry name" value="Rhodanese-like_dom_sf"/>
</dbReference>
<dbReference type="InterPro" id="IPR014729">
    <property type="entry name" value="Rossmann-like_a/b/a_fold"/>
</dbReference>
<dbReference type="PROSITE" id="PS50206">
    <property type="entry name" value="RHODANESE_3"/>
    <property type="match status" value="1"/>
</dbReference>
<dbReference type="SMART" id="SM00450">
    <property type="entry name" value="RHOD"/>
    <property type="match status" value="1"/>
</dbReference>
<dbReference type="OrthoDB" id="9801054at2"/>
<dbReference type="Pfam" id="PF00581">
    <property type="entry name" value="Rhodanese"/>
    <property type="match status" value="1"/>
</dbReference>
<reference evidence="3" key="1">
    <citation type="submission" date="2016-10" db="EMBL/GenBank/DDBJ databases">
        <authorList>
            <person name="Varghese N."/>
            <person name="Submissions S."/>
        </authorList>
    </citation>
    <scope>NUCLEOTIDE SEQUENCE [LARGE SCALE GENOMIC DNA]</scope>
    <source>
        <strain evidence="3">VPI 5359</strain>
    </source>
</reference>
<sequence>MTNKSETTITLGELEALSPEEYILIDIRDEAAYTLGHIPGAIRMDEGKLLAEGCELPRDKRIIPYCIQGLLSEATVEALVDRGYRAANLMGGYREWLLGALKKDLEKADRKQTIEKSLQKKYHKKLLGRFTKAVVEYELIAPGDKIAVCISGGKDSMLMAKLFQELKRHNKIPFELVFLVMDPGYSPANRQVIEGNARLMGIPIEIFDSQIFDAVVNIEKSPCYLCARMRRGHLYNAARERGCNKIALGHHFDDVIETILMGMLYGGQVQTMMPKLHSTNFEGMELIRPLYLIREEDIKAWRDDNDLHFIQCACHFTDTCSLEGKSMGDGGSKRVEIKHLIAELKKTNPHVENNIFKSVENVCLDAVIGYKQGGVRHRFLEGYAGE</sequence>
<keyword evidence="3" id="KW-1185">Reference proteome</keyword>
<dbReference type="Gene3D" id="3.40.50.620">
    <property type="entry name" value="HUPs"/>
    <property type="match status" value="1"/>
</dbReference>
<dbReference type="Gene3D" id="3.40.250.10">
    <property type="entry name" value="Rhodanese-like domain"/>
    <property type="match status" value="1"/>
</dbReference>
<evidence type="ECO:0000259" key="1">
    <source>
        <dbReference type="PROSITE" id="PS50206"/>
    </source>
</evidence>
<name>A0A1H3EVE9_EUBBA</name>
<protein>
    <submittedName>
        <fullName evidence="2">tRNA(Ile)-lysidine synthase TilS/MesJ</fullName>
    </submittedName>
</protein>
<gene>
    <name evidence="2" type="ORF">SAMN04488579_10862</name>
</gene>
<dbReference type="SUPFAM" id="SSF52821">
    <property type="entry name" value="Rhodanese/Cell cycle control phosphatase"/>
    <property type="match status" value="1"/>
</dbReference>
<evidence type="ECO:0000313" key="3">
    <source>
        <dbReference type="Proteomes" id="UP000199652"/>
    </source>
</evidence>
<dbReference type="InterPro" id="IPR011063">
    <property type="entry name" value="TilS/TtcA_N"/>
</dbReference>
<proteinExistence type="predicted"/>
<feature type="domain" description="Rhodanese" evidence="1">
    <location>
        <begin position="18"/>
        <end position="105"/>
    </location>
</feature>
<dbReference type="Proteomes" id="UP000199652">
    <property type="component" value="Unassembled WGS sequence"/>
</dbReference>
<dbReference type="RefSeq" id="WP_090244645.1">
    <property type="nucleotide sequence ID" value="NZ_FNOU01000008.1"/>
</dbReference>
<dbReference type="PANTHER" id="PTHR43686">
    <property type="entry name" value="SULFURTRANSFERASE-RELATED"/>
    <property type="match status" value="1"/>
</dbReference>
<dbReference type="STRING" id="1528.SAMN04488579_10862"/>
<dbReference type="CDD" id="cd24138">
    <property type="entry name" value="TtcA-like"/>
    <property type="match status" value="1"/>
</dbReference>
<dbReference type="Pfam" id="PF01171">
    <property type="entry name" value="ATP_bind_3"/>
    <property type="match status" value="1"/>
</dbReference>
<dbReference type="PANTHER" id="PTHR43686:SF1">
    <property type="entry name" value="AMINOTRAN_5 DOMAIN-CONTAINING PROTEIN"/>
    <property type="match status" value="1"/>
</dbReference>